<evidence type="ECO:0000313" key="1">
    <source>
        <dbReference type="EMBL" id="KKN33245.1"/>
    </source>
</evidence>
<proteinExistence type="predicted"/>
<gene>
    <name evidence="1" type="ORF">LCGC14_0805840</name>
</gene>
<name>A0A0F9PN90_9ZZZZ</name>
<organism evidence="1">
    <name type="scientific">marine sediment metagenome</name>
    <dbReference type="NCBI Taxonomy" id="412755"/>
    <lineage>
        <taxon>unclassified sequences</taxon>
        <taxon>metagenomes</taxon>
        <taxon>ecological metagenomes</taxon>
    </lineage>
</organism>
<protein>
    <submittedName>
        <fullName evidence="1">Uncharacterized protein</fullName>
    </submittedName>
</protein>
<comment type="caution">
    <text evidence="1">The sequence shown here is derived from an EMBL/GenBank/DDBJ whole genome shotgun (WGS) entry which is preliminary data.</text>
</comment>
<accession>A0A0F9PN90</accession>
<reference evidence="1" key="1">
    <citation type="journal article" date="2015" name="Nature">
        <title>Complex archaea that bridge the gap between prokaryotes and eukaryotes.</title>
        <authorList>
            <person name="Spang A."/>
            <person name="Saw J.H."/>
            <person name="Jorgensen S.L."/>
            <person name="Zaremba-Niedzwiedzka K."/>
            <person name="Martijn J."/>
            <person name="Lind A.E."/>
            <person name="van Eijk R."/>
            <person name="Schleper C."/>
            <person name="Guy L."/>
            <person name="Ettema T.J."/>
        </authorList>
    </citation>
    <scope>NUCLEOTIDE SEQUENCE</scope>
</reference>
<dbReference type="AlphaFoldDB" id="A0A0F9PN90"/>
<sequence>MFCKLNKVHLRQGINREYLAMCGINISHAKRSGKKVTCKNCRKVMHSMVKYNKFYKQFLR</sequence>
<dbReference type="EMBL" id="LAZR01002194">
    <property type="protein sequence ID" value="KKN33245.1"/>
    <property type="molecule type" value="Genomic_DNA"/>
</dbReference>